<dbReference type="EMBL" id="OV696704">
    <property type="protein sequence ID" value="CAH1251484.1"/>
    <property type="molecule type" value="Genomic_DNA"/>
</dbReference>
<evidence type="ECO:0000256" key="3">
    <source>
        <dbReference type="ARBA" id="ARBA00022679"/>
    </source>
</evidence>
<dbReference type="GO" id="GO:0008146">
    <property type="term" value="F:sulfotransferase activity"/>
    <property type="evidence" value="ECO:0007669"/>
    <property type="project" value="InterPro"/>
</dbReference>
<evidence type="ECO:0000256" key="8">
    <source>
        <dbReference type="ARBA" id="ARBA00023180"/>
    </source>
</evidence>
<dbReference type="Pfam" id="PF03567">
    <property type="entry name" value="Sulfotransfer_2"/>
    <property type="match status" value="1"/>
</dbReference>
<dbReference type="InterPro" id="IPR005331">
    <property type="entry name" value="Sulfotransferase"/>
</dbReference>
<keyword evidence="5 9" id="KW-1133">Transmembrane helix</keyword>
<comment type="subcellular location">
    <subcellularLocation>
        <location evidence="1 9">Golgi apparatus membrane</location>
        <topology evidence="1 9">Single-pass type II membrane protein</topology>
    </subcellularLocation>
</comment>
<evidence type="ECO:0000313" key="11">
    <source>
        <dbReference type="Proteomes" id="UP000838412"/>
    </source>
</evidence>
<dbReference type="InterPro" id="IPR018011">
    <property type="entry name" value="Carb_sulfotrans_8-10"/>
</dbReference>
<comment type="similarity">
    <text evidence="2 9">Belongs to the sulfotransferase 2 family.</text>
</comment>
<keyword evidence="11" id="KW-1185">Reference proteome</keyword>
<proteinExistence type="inferred from homology"/>
<keyword evidence="8 9" id="KW-0325">Glycoprotein</keyword>
<evidence type="ECO:0000256" key="9">
    <source>
        <dbReference type="RuleBase" id="RU364020"/>
    </source>
</evidence>
<name>A0A8J9ZE50_BRALA</name>
<dbReference type="GO" id="GO:0000139">
    <property type="term" value="C:Golgi membrane"/>
    <property type="evidence" value="ECO:0007669"/>
    <property type="project" value="UniProtKB-SubCell"/>
</dbReference>
<dbReference type="OrthoDB" id="2019940at2759"/>
<dbReference type="PANTHER" id="PTHR12137:SF33">
    <property type="entry name" value="CARBOHYDRATE SULFOTRANSFERASE 14"/>
    <property type="match status" value="1"/>
</dbReference>
<dbReference type="Gene3D" id="3.40.50.300">
    <property type="entry name" value="P-loop containing nucleotide triphosphate hydrolases"/>
    <property type="match status" value="1"/>
</dbReference>
<evidence type="ECO:0000256" key="5">
    <source>
        <dbReference type="ARBA" id="ARBA00022989"/>
    </source>
</evidence>
<sequence length="360" mass="42164">MGVLEWLRSRSPQAAKCIMVAGGAVILFGFMFYTDEVHMSQTPFRLGSYVPDDDAESNMVSPRQDQSRRKALLEEYCQKNSSSDMSPRRMGNFFVSDRYKVLYCKVARTGSTTTSALLYNLEFGTNFTQQEYLEHQGGTPILKRLTSYTKDEQMLRLKTYKKLLVVRNPLERLVSAYLFFFGGKDYFVGKTRHVLYNQHYQDMLETIDWKIPHTEDYGVIQTTNEKYHVIPFLAFIRAVTEDTGRWENEHWALMSNYCPPCQINFDFIAHTETLAEDLNIFFLNAGVIGRENVFPPVKTAIGKEKMWDFYRRIQIEDAQRIGRKYEPDFDMFGYSLEESYSLPDYAYFDIVKIFEDFCNF</sequence>
<organism evidence="10 11">
    <name type="scientific">Branchiostoma lanceolatum</name>
    <name type="common">Common lancelet</name>
    <name type="synonym">Amphioxus lanceolatum</name>
    <dbReference type="NCBI Taxonomy" id="7740"/>
    <lineage>
        <taxon>Eukaryota</taxon>
        <taxon>Metazoa</taxon>
        <taxon>Chordata</taxon>
        <taxon>Cephalochordata</taxon>
        <taxon>Leptocardii</taxon>
        <taxon>Amphioxiformes</taxon>
        <taxon>Branchiostomatidae</taxon>
        <taxon>Branchiostoma</taxon>
    </lineage>
</organism>
<evidence type="ECO:0000256" key="1">
    <source>
        <dbReference type="ARBA" id="ARBA00004323"/>
    </source>
</evidence>
<keyword evidence="9" id="KW-0735">Signal-anchor</keyword>
<feature type="transmembrane region" description="Helical" evidence="9">
    <location>
        <begin position="14"/>
        <end position="33"/>
    </location>
</feature>
<reference evidence="10" key="1">
    <citation type="submission" date="2022-01" db="EMBL/GenBank/DDBJ databases">
        <authorList>
            <person name="Braso-Vives M."/>
        </authorList>
    </citation>
    <scope>NUCLEOTIDE SEQUENCE</scope>
</reference>
<gene>
    <name evidence="10" type="primary">CHST10</name>
    <name evidence="10" type="ORF">BLAG_LOCUS11857</name>
</gene>
<dbReference type="SUPFAM" id="SSF52540">
    <property type="entry name" value="P-loop containing nucleoside triphosphate hydrolases"/>
    <property type="match status" value="1"/>
</dbReference>
<evidence type="ECO:0000256" key="4">
    <source>
        <dbReference type="ARBA" id="ARBA00022692"/>
    </source>
</evidence>
<keyword evidence="6 9" id="KW-0333">Golgi apparatus</keyword>
<dbReference type="GO" id="GO:0016051">
    <property type="term" value="P:carbohydrate biosynthetic process"/>
    <property type="evidence" value="ECO:0007669"/>
    <property type="project" value="InterPro"/>
</dbReference>
<keyword evidence="7 9" id="KW-0472">Membrane</keyword>
<evidence type="ECO:0000313" key="10">
    <source>
        <dbReference type="EMBL" id="CAH1251484.1"/>
    </source>
</evidence>
<evidence type="ECO:0000256" key="7">
    <source>
        <dbReference type="ARBA" id="ARBA00023136"/>
    </source>
</evidence>
<accession>A0A8J9ZE50</accession>
<dbReference type="EC" id="2.8.2.-" evidence="9"/>
<keyword evidence="3 9" id="KW-0808">Transferase</keyword>
<dbReference type="InterPro" id="IPR027417">
    <property type="entry name" value="P-loop_NTPase"/>
</dbReference>
<keyword evidence="9" id="KW-0119">Carbohydrate metabolism</keyword>
<dbReference type="AlphaFoldDB" id="A0A8J9ZE50"/>
<keyword evidence="4 9" id="KW-0812">Transmembrane</keyword>
<dbReference type="Proteomes" id="UP000838412">
    <property type="component" value="Chromosome 19"/>
</dbReference>
<dbReference type="PANTHER" id="PTHR12137">
    <property type="entry name" value="CARBOHYDRATE SULFOTRANSFERASE"/>
    <property type="match status" value="1"/>
</dbReference>
<evidence type="ECO:0000256" key="2">
    <source>
        <dbReference type="ARBA" id="ARBA00006339"/>
    </source>
</evidence>
<evidence type="ECO:0000256" key="6">
    <source>
        <dbReference type="ARBA" id="ARBA00023034"/>
    </source>
</evidence>
<protein>
    <recommendedName>
        <fullName evidence="9">Carbohydrate sulfotransferase</fullName>
        <ecNumber evidence="9">2.8.2.-</ecNumber>
    </recommendedName>
</protein>